<dbReference type="RefSeq" id="WP_106568033.1">
    <property type="nucleotide sequence ID" value="NZ_PYGF01000008.1"/>
</dbReference>
<comment type="catalytic activity">
    <reaction evidence="8">
        <text>L-tyrosyl-[protein] + ATP = O-(5'-adenylyl)-L-tyrosyl-[protein] + diphosphate</text>
        <dbReference type="Rhea" id="RHEA:54288"/>
        <dbReference type="Rhea" id="RHEA-COMP:10136"/>
        <dbReference type="Rhea" id="RHEA-COMP:13846"/>
        <dbReference type="ChEBI" id="CHEBI:30616"/>
        <dbReference type="ChEBI" id="CHEBI:33019"/>
        <dbReference type="ChEBI" id="CHEBI:46858"/>
        <dbReference type="ChEBI" id="CHEBI:83624"/>
        <dbReference type="EC" id="2.7.7.108"/>
    </reaction>
</comment>
<keyword evidence="6 8" id="KW-0067">ATP-binding</keyword>
<feature type="binding site" evidence="8">
    <location>
        <position position="89"/>
    </location>
    <ligand>
        <name>ATP</name>
        <dbReference type="ChEBI" id="CHEBI:30616"/>
    </ligand>
</feature>
<protein>
    <recommendedName>
        <fullName evidence="8">Protein nucleotidyltransferase YdiU</fullName>
        <ecNumber evidence="8">2.7.7.-</ecNumber>
    </recommendedName>
    <alternativeName>
        <fullName evidence="8">Protein adenylyltransferase YdiU</fullName>
        <ecNumber evidence="8">2.7.7.108</ecNumber>
    </alternativeName>
    <alternativeName>
        <fullName evidence="8">Protein uridylyltransferase YdiU</fullName>
        <ecNumber evidence="8">2.7.7.-</ecNumber>
    </alternativeName>
</protein>
<dbReference type="OrthoDB" id="9773505at2"/>
<dbReference type="GO" id="GO:0005524">
    <property type="term" value="F:ATP binding"/>
    <property type="evidence" value="ECO:0007669"/>
    <property type="project" value="UniProtKB-UniRule"/>
</dbReference>
<accession>A0A2P8E0N1</accession>
<evidence type="ECO:0000256" key="4">
    <source>
        <dbReference type="ARBA" id="ARBA00022723"/>
    </source>
</evidence>
<dbReference type="NCBIfam" id="NF000658">
    <property type="entry name" value="PRK00029.1"/>
    <property type="match status" value="1"/>
</dbReference>
<dbReference type="GO" id="GO:0000287">
    <property type="term" value="F:magnesium ion binding"/>
    <property type="evidence" value="ECO:0007669"/>
    <property type="project" value="UniProtKB-UniRule"/>
</dbReference>
<comment type="cofactor">
    <cofactor evidence="8">
        <name>Mg(2+)</name>
        <dbReference type="ChEBI" id="CHEBI:18420"/>
    </cofactor>
    <cofactor evidence="8">
        <name>Mn(2+)</name>
        <dbReference type="ChEBI" id="CHEBI:29035"/>
    </cofactor>
</comment>
<feature type="binding site" evidence="8">
    <location>
        <position position="173"/>
    </location>
    <ligand>
        <name>ATP</name>
        <dbReference type="ChEBI" id="CHEBI:30616"/>
    </ligand>
</feature>
<feature type="binding site" evidence="8">
    <location>
        <position position="259"/>
    </location>
    <ligand>
        <name>Mg(2+)</name>
        <dbReference type="ChEBI" id="CHEBI:18420"/>
    </ligand>
</feature>
<comment type="catalytic activity">
    <reaction evidence="8">
        <text>L-histidyl-[protein] + UTP = N(tele)-(5'-uridylyl)-L-histidyl-[protein] + diphosphate</text>
        <dbReference type="Rhea" id="RHEA:83891"/>
        <dbReference type="Rhea" id="RHEA-COMP:9745"/>
        <dbReference type="Rhea" id="RHEA-COMP:20239"/>
        <dbReference type="ChEBI" id="CHEBI:29979"/>
        <dbReference type="ChEBI" id="CHEBI:33019"/>
        <dbReference type="ChEBI" id="CHEBI:46398"/>
        <dbReference type="ChEBI" id="CHEBI:233474"/>
    </reaction>
</comment>
<dbReference type="EC" id="2.7.7.-" evidence="8"/>
<reference evidence="9 10" key="1">
    <citation type="submission" date="2018-03" db="EMBL/GenBank/DDBJ databases">
        <title>Genomic Encyclopedia of Archaeal and Bacterial Type Strains, Phase II (KMG-II): from individual species to whole genera.</title>
        <authorList>
            <person name="Goeker M."/>
        </authorList>
    </citation>
    <scope>NUCLEOTIDE SEQUENCE [LARGE SCALE GENOMIC DNA]</scope>
    <source>
        <strain evidence="9 10">DSM 28057</strain>
    </source>
</reference>
<feature type="binding site" evidence="8">
    <location>
        <position position="110"/>
    </location>
    <ligand>
        <name>ATP</name>
        <dbReference type="ChEBI" id="CHEBI:30616"/>
    </ligand>
</feature>
<organism evidence="9 10">
    <name type="scientific">Cecembia rubra</name>
    <dbReference type="NCBI Taxonomy" id="1485585"/>
    <lineage>
        <taxon>Bacteria</taxon>
        <taxon>Pseudomonadati</taxon>
        <taxon>Bacteroidota</taxon>
        <taxon>Cytophagia</taxon>
        <taxon>Cytophagales</taxon>
        <taxon>Cyclobacteriaceae</taxon>
        <taxon>Cecembia</taxon>
    </lineage>
</organism>
<evidence type="ECO:0000256" key="3">
    <source>
        <dbReference type="ARBA" id="ARBA00022695"/>
    </source>
</evidence>
<dbReference type="Pfam" id="PF02696">
    <property type="entry name" value="SelO"/>
    <property type="match status" value="1"/>
</dbReference>
<keyword evidence="8" id="KW-0464">Manganese</keyword>
<feature type="binding site" evidence="8">
    <location>
        <position position="250"/>
    </location>
    <ligand>
        <name>Mg(2+)</name>
        <dbReference type="ChEBI" id="CHEBI:18420"/>
    </ligand>
</feature>
<dbReference type="PANTHER" id="PTHR32057:SF14">
    <property type="entry name" value="PROTEIN ADENYLYLTRANSFERASE SELO, MITOCHONDRIAL"/>
    <property type="match status" value="1"/>
</dbReference>
<evidence type="ECO:0000256" key="1">
    <source>
        <dbReference type="ARBA" id="ARBA00009747"/>
    </source>
</evidence>
<dbReference type="GO" id="GO:0070733">
    <property type="term" value="F:AMPylase activity"/>
    <property type="evidence" value="ECO:0007669"/>
    <property type="project" value="UniProtKB-EC"/>
</dbReference>
<comment type="catalytic activity">
    <reaction evidence="8">
        <text>L-seryl-[protein] + ATP = 3-O-(5'-adenylyl)-L-seryl-[protein] + diphosphate</text>
        <dbReference type="Rhea" id="RHEA:58120"/>
        <dbReference type="Rhea" id="RHEA-COMP:9863"/>
        <dbReference type="Rhea" id="RHEA-COMP:15073"/>
        <dbReference type="ChEBI" id="CHEBI:29999"/>
        <dbReference type="ChEBI" id="CHEBI:30616"/>
        <dbReference type="ChEBI" id="CHEBI:33019"/>
        <dbReference type="ChEBI" id="CHEBI:142516"/>
        <dbReference type="EC" id="2.7.7.108"/>
    </reaction>
</comment>
<feature type="binding site" evidence="8">
    <location>
        <position position="259"/>
    </location>
    <ligand>
        <name>ATP</name>
        <dbReference type="ChEBI" id="CHEBI:30616"/>
    </ligand>
</feature>
<evidence type="ECO:0000313" key="10">
    <source>
        <dbReference type="Proteomes" id="UP000240708"/>
    </source>
</evidence>
<dbReference type="PANTHER" id="PTHR32057">
    <property type="entry name" value="PROTEIN ADENYLYLTRANSFERASE SELO, MITOCHONDRIAL"/>
    <property type="match status" value="1"/>
</dbReference>
<keyword evidence="7 8" id="KW-0460">Magnesium</keyword>
<keyword evidence="2 8" id="KW-0808">Transferase</keyword>
<dbReference type="EC" id="2.7.7.108" evidence="8"/>
<comment type="catalytic activity">
    <reaction evidence="8">
        <text>L-tyrosyl-[protein] + UTP = O-(5'-uridylyl)-L-tyrosyl-[protein] + diphosphate</text>
        <dbReference type="Rhea" id="RHEA:83887"/>
        <dbReference type="Rhea" id="RHEA-COMP:10136"/>
        <dbReference type="Rhea" id="RHEA-COMP:20238"/>
        <dbReference type="ChEBI" id="CHEBI:33019"/>
        <dbReference type="ChEBI" id="CHEBI:46398"/>
        <dbReference type="ChEBI" id="CHEBI:46858"/>
        <dbReference type="ChEBI" id="CHEBI:90602"/>
    </reaction>
</comment>
<feature type="binding site" evidence="8">
    <location>
        <position position="123"/>
    </location>
    <ligand>
        <name>ATP</name>
        <dbReference type="ChEBI" id="CHEBI:30616"/>
    </ligand>
</feature>
<comment type="catalytic activity">
    <reaction evidence="8">
        <text>L-seryl-[protein] + UTP = O-(5'-uridylyl)-L-seryl-[protein] + diphosphate</text>
        <dbReference type="Rhea" id="RHEA:64604"/>
        <dbReference type="Rhea" id="RHEA-COMP:9863"/>
        <dbReference type="Rhea" id="RHEA-COMP:16635"/>
        <dbReference type="ChEBI" id="CHEBI:29999"/>
        <dbReference type="ChEBI" id="CHEBI:33019"/>
        <dbReference type="ChEBI" id="CHEBI:46398"/>
        <dbReference type="ChEBI" id="CHEBI:156051"/>
    </reaction>
</comment>
<feature type="binding site" evidence="8">
    <location>
        <position position="87"/>
    </location>
    <ligand>
        <name>ATP</name>
        <dbReference type="ChEBI" id="CHEBI:30616"/>
    </ligand>
</feature>
<evidence type="ECO:0000256" key="8">
    <source>
        <dbReference type="HAMAP-Rule" id="MF_00692"/>
    </source>
</evidence>
<sequence length="481" mass="54302">MEINWNLEHTYQQLPEALFSTIHPIPVKSPQLVLLNHSLADELGIALEQYDVATLSAIFSGNQIPQDARPLAQAYAGHQFGQFTMLGDGRAILLGEQITPKGERYDIQLKGSGRTPYSRGGDGRAHFSAMLREYLISEAMHFLGIPTSRSLAVVITGEPVYREKVRNGAILTRVASSHIRVGTFEYARNFHEGKYLKDLLQYSIARHYPELDEAENPALAFFEAVMAKQLELIVNWMRVGFIHGVMNTDNMSVPGETIDYGPCAFMNAYDPMTVFSSIDTQGRYAYGNQPFIAHWNLGCLGSALLPEIAPNTEEAVKLAQSSINEFPKAYEAQWLEMMGHKLGIAKVKASDKALVDDLLHWMKKHKADFTNTFLYLRRNAFPQDSIYQEADFKAWLQLWEERIADKRSKAQELMDQNNPAFIPRNHLVEEALEAASNDGNMQPFQELLAVLQEPYNDKPGFKKFQEVPVEVDKGYQTFCGT</sequence>
<feature type="binding site" evidence="8">
    <location>
        <position position="180"/>
    </location>
    <ligand>
        <name>ATP</name>
        <dbReference type="ChEBI" id="CHEBI:30616"/>
    </ligand>
</feature>
<evidence type="ECO:0000256" key="5">
    <source>
        <dbReference type="ARBA" id="ARBA00022741"/>
    </source>
</evidence>
<feature type="binding site" evidence="8">
    <location>
        <position position="90"/>
    </location>
    <ligand>
        <name>ATP</name>
        <dbReference type="ChEBI" id="CHEBI:30616"/>
    </ligand>
</feature>
<feature type="active site" description="Proton acceptor" evidence="8">
    <location>
        <position position="249"/>
    </location>
</feature>
<proteinExistence type="inferred from homology"/>
<keyword evidence="4 8" id="KW-0479">Metal-binding</keyword>
<comment type="function">
    <text evidence="8">Nucleotidyltransferase involved in the post-translational modification of proteins. It can catalyze the addition of adenosine monophosphate (AMP) or uridine monophosphate (UMP) to a protein, resulting in modifications known as AMPylation and UMPylation.</text>
</comment>
<keyword evidence="10" id="KW-1185">Reference proteome</keyword>
<dbReference type="HAMAP" id="MF_00692">
    <property type="entry name" value="SelO"/>
    <property type="match status" value="1"/>
</dbReference>
<dbReference type="GO" id="GO:0030145">
    <property type="term" value="F:manganese ion binding"/>
    <property type="evidence" value="ECO:0007669"/>
    <property type="project" value="UniProtKB-UniRule"/>
</dbReference>
<evidence type="ECO:0000256" key="2">
    <source>
        <dbReference type="ARBA" id="ARBA00022679"/>
    </source>
</evidence>
<dbReference type="AlphaFoldDB" id="A0A2P8E0N1"/>
<dbReference type="InterPro" id="IPR003846">
    <property type="entry name" value="SelO"/>
</dbReference>
<dbReference type="Proteomes" id="UP000240708">
    <property type="component" value="Unassembled WGS sequence"/>
</dbReference>
<evidence type="ECO:0000256" key="7">
    <source>
        <dbReference type="ARBA" id="ARBA00022842"/>
    </source>
</evidence>
<gene>
    <name evidence="8" type="primary">ydiU</name>
    <name evidence="8" type="synonym">selO</name>
    <name evidence="9" type="ORF">CLV48_108146</name>
</gene>
<feature type="binding site" evidence="8">
    <location>
        <position position="122"/>
    </location>
    <ligand>
        <name>ATP</name>
        <dbReference type="ChEBI" id="CHEBI:30616"/>
    </ligand>
</feature>
<keyword evidence="3 8" id="KW-0548">Nucleotidyltransferase</keyword>
<dbReference type="EMBL" id="PYGF01000008">
    <property type="protein sequence ID" value="PSL03036.1"/>
    <property type="molecule type" value="Genomic_DNA"/>
</dbReference>
<evidence type="ECO:0000256" key="6">
    <source>
        <dbReference type="ARBA" id="ARBA00022840"/>
    </source>
</evidence>
<comment type="catalytic activity">
    <reaction evidence="8">
        <text>L-threonyl-[protein] + ATP = 3-O-(5'-adenylyl)-L-threonyl-[protein] + diphosphate</text>
        <dbReference type="Rhea" id="RHEA:54292"/>
        <dbReference type="Rhea" id="RHEA-COMP:11060"/>
        <dbReference type="Rhea" id="RHEA-COMP:13847"/>
        <dbReference type="ChEBI" id="CHEBI:30013"/>
        <dbReference type="ChEBI" id="CHEBI:30616"/>
        <dbReference type="ChEBI" id="CHEBI:33019"/>
        <dbReference type="ChEBI" id="CHEBI:138113"/>
        <dbReference type="EC" id="2.7.7.108"/>
    </reaction>
</comment>
<evidence type="ECO:0000313" key="9">
    <source>
        <dbReference type="EMBL" id="PSL03036.1"/>
    </source>
</evidence>
<comment type="caution">
    <text evidence="9">The sequence shown here is derived from an EMBL/GenBank/DDBJ whole genome shotgun (WGS) entry which is preliminary data.</text>
</comment>
<name>A0A2P8E0N1_9BACT</name>
<comment type="similarity">
    <text evidence="1 8">Belongs to the SELO family.</text>
</comment>
<keyword evidence="5 8" id="KW-0547">Nucleotide-binding</keyword>